<dbReference type="AlphaFoldDB" id="A0AAD8DPF6"/>
<name>A0AAD8DPF6_MYTSE</name>
<reference evidence="1" key="1">
    <citation type="submission" date="2023-03" db="EMBL/GenBank/DDBJ databases">
        <title>Chromosome-level genomes of two armyworms, Mythimna separata and Mythimna loreyi, provide insights into the biosynthesis and reception of sex pheromones.</title>
        <authorList>
            <person name="Zhao H."/>
        </authorList>
    </citation>
    <scope>NUCLEOTIDE SEQUENCE</scope>
    <source>
        <strain evidence="1">BeijingLab</strain>
        <tissue evidence="1">Pupa</tissue>
    </source>
</reference>
<comment type="caution">
    <text evidence="1">The sequence shown here is derived from an EMBL/GenBank/DDBJ whole genome shotgun (WGS) entry which is preliminary data.</text>
</comment>
<organism evidence="1 2">
    <name type="scientific">Mythimna separata</name>
    <name type="common">Oriental armyworm</name>
    <name type="synonym">Pseudaletia separata</name>
    <dbReference type="NCBI Taxonomy" id="271217"/>
    <lineage>
        <taxon>Eukaryota</taxon>
        <taxon>Metazoa</taxon>
        <taxon>Ecdysozoa</taxon>
        <taxon>Arthropoda</taxon>
        <taxon>Hexapoda</taxon>
        <taxon>Insecta</taxon>
        <taxon>Pterygota</taxon>
        <taxon>Neoptera</taxon>
        <taxon>Endopterygota</taxon>
        <taxon>Lepidoptera</taxon>
        <taxon>Glossata</taxon>
        <taxon>Ditrysia</taxon>
        <taxon>Noctuoidea</taxon>
        <taxon>Noctuidae</taxon>
        <taxon>Noctuinae</taxon>
        <taxon>Hadenini</taxon>
        <taxon>Mythimna</taxon>
    </lineage>
</organism>
<proteinExistence type="predicted"/>
<evidence type="ECO:0000313" key="1">
    <source>
        <dbReference type="EMBL" id="KAJ8712074.1"/>
    </source>
</evidence>
<protein>
    <submittedName>
        <fullName evidence="1">Uncharacterized protein</fullName>
    </submittedName>
</protein>
<keyword evidence="2" id="KW-1185">Reference proteome</keyword>
<gene>
    <name evidence="1" type="ORF">PYW07_004916</name>
</gene>
<evidence type="ECO:0000313" key="2">
    <source>
        <dbReference type="Proteomes" id="UP001231518"/>
    </source>
</evidence>
<dbReference type="Proteomes" id="UP001231518">
    <property type="component" value="Chromosome 17"/>
</dbReference>
<sequence length="148" mass="17230">MVSKRLSREDPRHFLDMQIYLMVTAADNFALDFYFYQFLTNRYQPSFVEMHFKLCDMLQPGNIFGSSMLVALGDQRCPYPPGIYDLRNMTIPFVPKNFPFTKGRIYCNISFTEGGVTRVIIRGSIDLELKTWHKISKITRNVSAPTRN</sequence>
<dbReference type="EMBL" id="JARGEI010000021">
    <property type="protein sequence ID" value="KAJ8712074.1"/>
    <property type="molecule type" value="Genomic_DNA"/>
</dbReference>
<accession>A0AAD8DPF6</accession>